<organism evidence="1 2">
    <name type="scientific">Zarea fungicola</name>
    <dbReference type="NCBI Taxonomy" id="93591"/>
    <lineage>
        <taxon>Eukaryota</taxon>
        <taxon>Fungi</taxon>
        <taxon>Dikarya</taxon>
        <taxon>Ascomycota</taxon>
        <taxon>Pezizomycotina</taxon>
        <taxon>Sordariomycetes</taxon>
        <taxon>Hypocreomycetidae</taxon>
        <taxon>Hypocreales</taxon>
        <taxon>Cordycipitaceae</taxon>
        <taxon>Zarea</taxon>
    </lineage>
</organism>
<evidence type="ECO:0000313" key="1">
    <source>
        <dbReference type="EMBL" id="KAJ2975949.1"/>
    </source>
</evidence>
<gene>
    <name evidence="1" type="ORF">NQ176_g5229</name>
</gene>
<name>A0ACC1NAK6_9HYPO</name>
<comment type="caution">
    <text evidence="1">The sequence shown here is derived from an EMBL/GenBank/DDBJ whole genome shotgun (WGS) entry which is preliminary data.</text>
</comment>
<accession>A0ACC1NAK6</accession>
<protein>
    <submittedName>
        <fullName evidence="1">Uncharacterized protein</fullName>
    </submittedName>
</protein>
<dbReference type="Proteomes" id="UP001143910">
    <property type="component" value="Unassembled WGS sequence"/>
</dbReference>
<evidence type="ECO:0000313" key="2">
    <source>
        <dbReference type="Proteomes" id="UP001143910"/>
    </source>
</evidence>
<reference evidence="1" key="1">
    <citation type="submission" date="2022-08" db="EMBL/GenBank/DDBJ databases">
        <title>Genome Sequence of Lecanicillium fungicola.</title>
        <authorList>
            <person name="Buettner E."/>
        </authorList>
    </citation>
    <scope>NUCLEOTIDE SEQUENCE</scope>
    <source>
        <strain evidence="1">Babe33</strain>
    </source>
</reference>
<sequence length="318" mass="35291">MQSSHGMAQSQSPLVPDYLGNLTLLGRGSTGLVFKIDDCIAIKIANRVAHGGDNKDHAEKALAHENRIYDIFESQEPCPYILQSFLRSPRVNFLAFMSGGTLDELIEGYQLRTPNGRLVSITQTVPMVQAEQWAMELATAIAWLEKIGLAHCDLRPVNLMLDREGHLKLIDFEEVHPIGSISHGQRAPWARLQGREAGSQRGTWGFNGARTVQFSFASVMYTIVYGMEPYEDQFQTEVPDWLQRMKFPRLGSSALDDIIGRCWRGHYVSLKDLAEETTNLAGAALASIPSVMGSEETLALKTRCLDLLSGDLAELLDI</sequence>
<dbReference type="EMBL" id="JANJQO010000640">
    <property type="protein sequence ID" value="KAJ2975949.1"/>
    <property type="molecule type" value="Genomic_DNA"/>
</dbReference>
<keyword evidence="2" id="KW-1185">Reference proteome</keyword>
<proteinExistence type="predicted"/>